<name>A0A5B8R8L3_9ZZZZ</name>
<evidence type="ECO:0000256" key="2">
    <source>
        <dbReference type="ARBA" id="ARBA00022475"/>
    </source>
</evidence>
<evidence type="ECO:0000256" key="4">
    <source>
        <dbReference type="ARBA" id="ARBA00022692"/>
    </source>
</evidence>
<dbReference type="Gene3D" id="3.10.50.40">
    <property type="match status" value="1"/>
</dbReference>
<keyword evidence="4 11" id="KW-0812">Transmembrane</keyword>
<gene>
    <name evidence="13" type="primary">ppiD</name>
    <name evidence="13" type="ORF">KBTEX_01177</name>
</gene>
<evidence type="ECO:0000313" key="13">
    <source>
        <dbReference type="EMBL" id="QEA04861.1"/>
    </source>
</evidence>
<keyword evidence="6 11" id="KW-0472">Membrane</keyword>
<dbReference type="PROSITE" id="PS01096">
    <property type="entry name" value="PPIC_PPIASE_1"/>
    <property type="match status" value="1"/>
</dbReference>
<dbReference type="Pfam" id="PF00639">
    <property type="entry name" value="Rotamase"/>
    <property type="match status" value="1"/>
</dbReference>
<keyword evidence="7" id="KW-0143">Chaperone</keyword>
<evidence type="ECO:0000256" key="1">
    <source>
        <dbReference type="ARBA" id="ARBA00004382"/>
    </source>
</evidence>
<evidence type="ECO:0000256" key="3">
    <source>
        <dbReference type="ARBA" id="ARBA00022519"/>
    </source>
</evidence>
<dbReference type="InterPro" id="IPR052029">
    <property type="entry name" value="PpiD_chaperone"/>
</dbReference>
<organism evidence="13">
    <name type="scientific">uncultured organism</name>
    <dbReference type="NCBI Taxonomy" id="155900"/>
    <lineage>
        <taxon>unclassified sequences</taxon>
        <taxon>environmental samples</taxon>
    </lineage>
</organism>
<sequence length="641" mass="70779">MLQAIRDNTRGWIAYVIVAVLIVPFALFGVYNYFTGGSNPPVAEVAGHEITSQQLDRAVQQQRRRLQQMLGDQYDPSMFGDGVLRRRALDNLIDSTVLDSYAREHGLRLTDAALRRQIRSQQAFQANGEFSQQRYQAVLRQNGMTPEQYEARLRQQGATGQLRQGVTGSVIVTDEQLARFVALQRQQRNVAWLRVDAAAFRDQVSVDGDTLREYYDAHTDAWQRPQQVRLAYVSLSRDELAASIDVSDQAVRKRYESERDSRFVQGGERQVQHILVQVPDDASRDDVEAARKRVADLRERIVGGDIDFAAAAREYSDDTGSADDGGSLGWVARGDLSEPMAKAAFSLDEGAVSEPVRTDFGWHLIRVSDVREREVKPFEAVRDTLRKEIASEKAEQRYAEVRNEFANVAYENPQSLEPAAEAAGVAVQTTDWVSRQGGDDGITSNQSVMEAAFSKNVLDDGMNSELIKLGDNRSVVVRIADQRPATTLPFDEVRDQVRERFVSEHTATLARERGEALENKLADGTTAEDLAAGGGGVDYKAFGWVGRDGGGGLPRAVTDRLFRMAHPGDGGTTRAGVSLADGDYAVVLLSGVRDGSLDDVPDAQREQLRQRLGQLDAASVGSALVEALRAETDVTIYEDRL</sequence>
<evidence type="ECO:0000256" key="6">
    <source>
        <dbReference type="ARBA" id="ARBA00023136"/>
    </source>
</evidence>
<evidence type="ECO:0000256" key="5">
    <source>
        <dbReference type="ARBA" id="ARBA00022989"/>
    </source>
</evidence>
<dbReference type="AlphaFoldDB" id="A0A5B8R8L3"/>
<evidence type="ECO:0000259" key="12">
    <source>
        <dbReference type="PROSITE" id="PS50198"/>
    </source>
</evidence>
<comment type="similarity">
    <text evidence="8">Belongs to the PpiD chaperone family.</text>
</comment>
<feature type="transmembrane region" description="Helical" evidence="11">
    <location>
        <begin position="12"/>
        <end position="34"/>
    </location>
</feature>
<dbReference type="SUPFAM" id="SSF54534">
    <property type="entry name" value="FKBP-like"/>
    <property type="match status" value="1"/>
</dbReference>
<dbReference type="InterPro" id="IPR027304">
    <property type="entry name" value="Trigger_fact/SurA_dom_sf"/>
</dbReference>
<dbReference type="Pfam" id="PF13624">
    <property type="entry name" value="SurA_N_3"/>
    <property type="match status" value="1"/>
</dbReference>
<dbReference type="SUPFAM" id="SSF109998">
    <property type="entry name" value="Triger factor/SurA peptide-binding domain-like"/>
    <property type="match status" value="1"/>
</dbReference>
<evidence type="ECO:0000256" key="10">
    <source>
        <dbReference type="ARBA" id="ARBA00042775"/>
    </source>
</evidence>
<evidence type="ECO:0000256" key="11">
    <source>
        <dbReference type="SAM" id="Phobius"/>
    </source>
</evidence>
<keyword evidence="13" id="KW-0413">Isomerase</keyword>
<dbReference type="InterPro" id="IPR023058">
    <property type="entry name" value="PPIase_PpiC_CS"/>
</dbReference>
<dbReference type="Gene3D" id="1.10.4030.10">
    <property type="entry name" value="Porin chaperone SurA, peptide-binding domain"/>
    <property type="match status" value="1"/>
</dbReference>
<dbReference type="PROSITE" id="PS50198">
    <property type="entry name" value="PPIC_PPIASE_2"/>
    <property type="match status" value="1"/>
</dbReference>
<keyword evidence="2" id="KW-1003">Cell membrane</keyword>
<evidence type="ECO:0000256" key="7">
    <source>
        <dbReference type="ARBA" id="ARBA00023186"/>
    </source>
</evidence>
<dbReference type="GO" id="GO:0005886">
    <property type="term" value="C:plasma membrane"/>
    <property type="evidence" value="ECO:0007669"/>
    <property type="project" value="UniProtKB-SubCell"/>
</dbReference>
<dbReference type="InterPro" id="IPR046357">
    <property type="entry name" value="PPIase_dom_sf"/>
</dbReference>
<comment type="subcellular location">
    <subcellularLocation>
        <location evidence="1">Cell inner membrane</location>
        <topology evidence="1">Single-pass type II membrane protein</topology>
        <orientation evidence="1">Periplasmic side</orientation>
    </subcellularLocation>
</comment>
<dbReference type="PANTHER" id="PTHR47529">
    <property type="entry name" value="PEPTIDYL-PROLYL CIS-TRANS ISOMERASE D"/>
    <property type="match status" value="1"/>
</dbReference>
<reference evidence="13" key="1">
    <citation type="submission" date="2019-06" db="EMBL/GenBank/DDBJ databases">
        <authorList>
            <person name="Murdoch R.W."/>
            <person name="Fathepure B."/>
        </authorList>
    </citation>
    <scope>NUCLEOTIDE SEQUENCE</scope>
</reference>
<evidence type="ECO:0000256" key="9">
    <source>
        <dbReference type="ARBA" id="ARBA00040743"/>
    </source>
</evidence>
<dbReference type="EMBL" id="MN079090">
    <property type="protein sequence ID" value="QEA04861.1"/>
    <property type="molecule type" value="Genomic_DNA"/>
</dbReference>
<evidence type="ECO:0000256" key="8">
    <source>
        <dbReference type="ARBA" id="ARBA00038408"/>
    </source>
</evidence>
<dbReference type="InterPro" id="IPR000297">
    <property type="entry name" value="PPIase_PpiC"/>
</dbReference>
<dbReference type="PANTHER" id="PTHR47529:SF1">
    <property type="entry name" value="PERIPLASMIC CHAPERONE PPID"/>
    <property type="match status" value="1"/>
</dbReference>
<keyword evidence="5 11" id="KW-1133">Transmembrane helix</keyword>
<accession>A0A5B8R8L3</accession>
<dbReference type="GO" id="GO:0003755">
    <property type="term" value="F:peptidyl-prolyl cis-trans isomerase activity"/>
    <property type="evidence" value="ECO:0007669"/>
    <property type="project" value="InterPro"/>
</dbReference>
<feature type="domain" description="PpiC" evidence="12">
    <location>
        <begin position="266"/>
        <end position="369"/>
    </location>
</feature>
<protein>
    <recommendedName>
        <fullName evidence="9">Periplasmic chaperone PpiD</fullName>
    </recommendedName>
    <alternativeName>
        <fullName evidence="10">Periplasmic folding chaperone</fullName>
    </alternativeName>
</protein>
<keyword evidence="3" id="KW-0997">Cell inner membrane</keyword>
<proteinExistence type="inferred from homology"/>